<organism evidence="1 2">
    <name type="scientific">Molossus molossus</name>
    <name type="common">Pallas' mastiff bat</name>
    <name type="synonym">Vespertilio molossus</name>
    <dbReference type="NCBI Taxonomy" id="27622"/>
    <lineage>
        <taxon>Eukaryota</taxon>
        <taxon>Metazoa</taxon>
        <taxon>Chordata</taxon>
        <taxon>Craniata</taxon>
        <taxon>Vertebrata</taxon>
        <taxon>Euteleostomi</taxon>
        <taxon>Mammalia</taxon>
        <taxon>Eutheria</taxon>
        <taxon>Laurasiatheria</taxon>
        <taxon>Chiroptera</taxon>
        <taxon>Yangochiroptera</taxon>
        <taxon>Molossidae</taxon>
        <taxon>Molossus</taxon>
    </lineage>
</organism>
<dbReference type="Proteomes" id="UP000550707">
    <property type="component" value="Unassembled WGS sequence"/>
</dbReference>
<proteinExistence type="predicted"/>
<reference evidence="1 2" key="1">
    <citation type="journal article" date="2020" name="Nature">
        <title>Six reference-quality genomes reveal evolution of bat adaptations.</title>
        <authorList>
            <person name="Jebb D."/>
            <person name="Huang Z."/>
            <person name="Pippel M."/>
            <person name="Hughes G.M."/>
            <person name="Lavrichenko K."/>
            <person name="Devanna P."/>
            <person name="Winkler S."/>
            <person name="Jermiin L.S."/>
            <person name="Skirmuntt E.C."/>
            <person name="Katzourakis A."/>
            <person name="Burkitt-Gray L."/>
            <person name="Ray D.A."/>
            <person name="Sullivan K.A.M."/>
            <person name="Roscito J.G."/>
            <person name="Kirilenko B.M."/>
            <person name="Davalos L.M."/>
            <person name="Corthals A.P."/>
            <person name="Power M.L."/>
            <person name="Jones G."/>
            <person name="Ransome R.D."/>
            <person name="Dechmann D.K.N."/>
            <person name="Locatelli A.G."/>
            <person name="Puechmaille S.J."/>
            <person name="Fedrigo O."/>
            <person name="Jarvis E.D."/>
            <person name="Hiller M."/>
            <person name="Vernes S.C."/>
            <person name="Myers E.W."/>
            <person name="Teeling E.C."/>
        </authorList>
    </citation>
    <scope>NUCLEOTIDE SEQUENCE [LARGE SCALE GENOMIC DNA]</scope>
    <source>
        <strain evidence="1">MMolMol1</strain>
        <tissue evidence="1">Muscle</tissue>
    </source>
</reference>
<evidence type="ECO:0000313" key="2">
    <source>
        <dbReference type="Proteomes" id="UP000550707"/>
    </source>
</evidence>
<comment type="caution">
    <text evidence="1">The sequence shown here is derived from an EMBL/GenBank/DDBJ whole genome shotgun (WGS) entry which is preliminary data.</text>
</comment>
<gene>
    <name evidence="1" type="ORF">HJG59_010925</name>
</gene>
<sequence>MCWHLTIDQFHRPEQTAPSVQLAPLAEQHPADAFLGKGSSASSSAAVLWERTRWPLLTEPSCVDGDWVGSRSSLPHACCRPFKRVHVLASPGEVFRGIKSFLETEFMGQTAGTFSIFIGTAKLPPTERLRNSACP</sequence>
<dbReference type="EMBL" id="JACASF010000006">
    <property type="protein sequence ID" value="KAF6471534.1"/>
    <property type="molecule type" value="Genomic_DNA"/>
</dbReference>
<evidence type="ECO:0000313" key="1">
    <source>
        <dbReference type="EMBL" id="KAF6471534.1"/>
    </source>
</evidence>
<dbReference type="InParanoid" id="A0A7J8HGR1"/>
<dbReference type="AlphaFoldDB" id="A0A7J8HGR1"/>
<accession>A0A7J8HGR1</accession>
<name>A0A7J8HGR1_MOLMO</name>
<keyword evidence="2" id="KW-1185">Reference proteome</keyword>
<protein>
    <submittedName>
        <fullName evidence="1">Uncharacterized protein</fullName>
    </submittedName>
</protein>